<protein>
    <submittedName>
        <fullName evidence="3">Peptidase M61</fullName>
    </submittedName>
</protein>
<dbReference type="Gene3D" id="2.30.42.10">
    <property type="match status" value="1"/>
</dbReference>
<dbReference type="InterPro" id="IPR007963">
    <property type="entry name" value="Peptidase_M61_catalytic"/>
</dbReference>
<evidence type="ECO:0000313" key="3">
    <source>
        <dbReference type="EMBL" id="TNJ43086.1"/>
    </source>
</evidence>
<sequence>MNNRILAVFFTGLILVGCSSTKNTKNDLAVNLPIQAEINLVDIDSDRAPVTINPGRFTTPKVTYRLPKVVQGTYSVSDFGKYVDDFKAIDYNGNEMPVEKIDTNSWTISNAKELDKITYLVNDTYDVEITGGIGKEVPFSPSGTNIEPKNYVLNLHGFIGYFDSLKNNQYKLDVSASADFVRTSALQVVSSKTSDDGKVVTTSYYAPRYFDITDNPMMYGDLDVEEFQVGDIKIVLSVYSPNKVHSAASLKETVYKMMKAQKTYLGDINATPRYDIYLYLSEEKEDSPKGYGALEHHTSTVVVFPESMSEEALADSMIDVVSHEFFHIVTPLGVHSEDIHYFDYNNPTFSKHLWMYEGVTEYFATLFQVDQGLVDDAEFYKEIMSKIENSRRLNDAMSFTIMSENVLKAPYKDEYLNVYQKGALIGMCIDILMREESGGQRGILSLMKELTNKYGKNKPFEDDKLIDEIVSLTYPSLGEFFADHVVGDIPINYNDFLEKVGLEIGEGDVETNYILMSGVPIVGGDPHKGTIYFSEMVAKNSFWVENGAMPNDVIKTIDGKALTMANANTLLQEVFMWKPGRAVEVTLDRDGEEIVINTTTTKTFTKGQGILEKADATQAQKELREAWLRG</sequence>
<dbReference type="InterPro" id="IPR036034">
    <property type="entry name" value="PDZ_sf"/>
</dbReference>
<keyword evidence="4" id="KW-1185">Reference proteome</keyword>
<dbReference type="Pfam" id="PF05299">
    <property type="entry name" value="Peptidase_M61"/>
    <property type="match status" value="1"/>
</dbReference>
<dbReference type="SUPFAM" id="SSF50156">
    <property type="entry name" value="PDZ domain-like"/>
    <property type="match status" value="1"/>
</dbReference>
<dbReference type="EMBL" id="VDCS01000011">
    <property type="protein sequence ID" value="TNJ43086.1"/>
    <property type="molecule type" value="Genomic_DNA"/>
</dbReference>
<dbReference type="Pfam" id="PF17899">
    <property type="entry name" value="Peptidase_M61_N"/>
    <property type="match status" value="1"/>
</dbReference>
<dbReference type="Proteomes" id="UP000308713">
    <property type="component" value="Unassembled WGS sequence"/>
</dbReference>
<dbReference type="SUPFAM" id="SSF55486">
    <property type="entry name" value="Metalloproteases ('zincins'), catalytic domain"/>
    <property type="match status" value="1"/>
</dbReference>
<dbReference type="Gene3D" id="1.10.390.10">
    <property type="entry name" value="Neutral Protease Domain 2"/>
    <property type="match status" value="1"/>
</dbReference>
<dbReference type="InterPro" id="IPR027268">
    <property type="entry name" value="Peptidase_M4/M1_CTD_sf"/>
</dbReference>
<reference evidence="3 4" key="1">
    <citation type="submission" date="2019-05" db="EMBL/GenBank/DDBJ databases">
        <title>Tamlana fucoidanivorans sp. nov., isolated from the surface of algae collected from Fujian province in China.</title>
        <authorList>
            <person name="Li J."/>
        </authorList>
    </citation>
    <scope>NUCLEOTIDE SEQUENCE [LARGE SCALE GENOMIC DNA]</scope>
    <source>
        <strain evidence="3 4">CW2-9</strain>
    </source>
</reference>
<name>A0A5C4SJE4_9FLAO</name>
<dbReference type="PROSITE" id="PS51257">
    <property type="entry name" value="PROKAR_LIPOPROTEIN"/>
    <property type="match status" value="1"/>
</dbReference>
<dbReference type="AlphaFoldDB" id="A0A5C4SJE4"/>
<dbReference type="InterPro" id="IPR040756">
    <property type="entry name" value="Peptidase_M61_N"/>
</dbReference>
<evidence type="ECO:0000313" key="4">
    <source>
        <dbReference type="Proteomes" id="UP000308713"/>
    </source>
</evidence>
<evidence type="ECO:0000259" key="2">
    <source>
        <dbReference type="Pfam" id="PF17899"/>
    </source>
</evidence>
<evidence type="ECO:0000259" key="1">
    <source>
        <dbReference type="Pfam" id="PF05299"/>
    </source>
</evidence>
<dbReference type="RefSeq" id="WP_139698003.1">
    <property type="nucleotide sequence ID" value="NZ_CP074074.1"/>
</dbReference>
<accession>A0A5C4SJE4</accession>
<dbReference type="OrthoDB" id="9778516at2"/>
<comment type="caution">
    <text evidence="3">The sequence shown here is derived from an EMBL/GenBank/DDBJ whole genome shotgun (WGS) entry which is preliminary data.</text>
</comment>
<proteinExistence type="predicted"/>
<feature type="domain" description="Peptidase M61 N-terminal" evidence="2">
    <location>
        <begin position="37"/>
        <end position="221"/>
    </location>
</feature>
<organism evidence="3 4">
    <name type="scientific">Allotamlana fucoidanivorans</name>
    <dbReference type="NCBI Taxonomy" id="2583814"/>
    <lineage>
        <taxon>Bacteria</taxon>
        <taxon>Pseudomonadati</taxon>
        <taxon>Bacteroidota</taxon>
        <taxon>Flavobacteriia</taxon>
        <taxon>Flavobacteriales</taxon>
        <taxon>Flavobacteriaceae</taxon>
        <taxon>Allotamlana</taxon>
    </lineage>
</organism>
<gene>
    <name evidence="3" type="ORF">FGF67_12035</name>
</gene>
<feature type="domain" description="Peptidase M61 catalytic" evidence="1">
    <location>
        <begin position="317"/>
        <end position="425"/>
    </location>
</feature>
<dbReference type="Gene3D" id="2.60.40.3650">
    <property type="match status" value="1"/>
</dbReference>